<name>A0ABW6S991_9NOCA</name>
<dbReference type="PANTHER" id="PTHR43422">
    <property type="entry name" value="THIAMINE THIAZOLE SYNTHASE"/>
    <property type="match status" value="1"/>
</dbReference>
<dbReference type="PANTHER" id="PTHR43422:SF3">
    <property type="entry name" value="THIAMINE THIAZOLE SYNTHASE"/>
    <property type="match status" value="1"/>
</dbReference>
<dbReference type="RefSeq" id="WP_387406201.1">
    <property type="nucleotide sequence ID" value="NZ_JBIAQY010000015.1"/>
</dbReference>
<keyword evidence="2" id="KW-0560">Oxidoreductase</keyword>
<proteinExistence type="predicted"/>
<evidence type="ECO:0000313" key="3">
    <source>
        <dbReference type="Proteomes" id="UP001601992"/>
    </source>
</evidence>
<dbReference type="GO" id="GO:0016491">
    <property type="term" value="F:oxidoreductase activity"/>
    <property type="evidence" value="ECO:0007669"/>
    <property type="project" value="UniProtKB-KW"/>
</dbReference>
<protein>
    <submittedName>
        <fullName evidence="2">NAD(P)/FAD-dependent oxidoreductase</fullName>
        <ecNumber evidence="2">1.-.-.-</ecNumber>
    </submittedName>
</protein>
<dbReference type="Gene3D" id="3.50.50.60">
    <property type="entry name" value="FAD/NAD(P)-binding domain"/>
    <property type="match status" value="1"/>
</dbReference>
<dbReference type="Pfam" id="PF12831">
    <property type="entry name" value="FAD_oxidored"/>
    <property type="match status" value="1"/>
</dbReference>
<dbReference type="EMBL" id="JBIAQY010000015">
    <property type="protein sequence ID" value="MFF3572852.1"/>
    <property type="molecule type" value="Genomic_DNA"/>
</dbReference>
<dbReference type="InterPro" id="IPR036188">
    <property type="entry name" value="FAD/NAD-bd_sf"/>
</dbReference>
<dbReference type="SUPFAM" id="SSF51905">
    <property type="entry name" value="FAD/NAD(P)-binding domain"/>
    <property type="match status" value="1"/>
</dbReference>
<dbReference type="Proteomes" id="UP001601992">
    <property type="component" value="Unassembled WGS sequence"/>
</dbReference>
<accession>A0ABW6S991</accession>
<organism evidence="2 3">
    <name type="scientific">Nocardia jiangxiensis</name>
    <dbReference type="NCBI Taxonomy" id="282685"/>
    <lineage>
        <taxon>Bacteria</taxon>
        <taxon>Bacillati</taxon>
        <taxon>Actinomycetota</taxon>
        <taxon>Actinomycetes</taxon>
        <taxon>Mycobacteriales</taxon>
        <taxon>Nocardiaceae</taxon>
        <taxon>Nocardia</taxon>
    </lineage>
</organism>
<sequence>MSSDETTVAGPTPARPDSPSHPHAADATGEGHAIVLGAGIAGLLATRVLADRFARVTLVERDEFAEDGGQRPGGTATRRGVPQARHLHGLLDRGRTAIEQLYPGFTSEMARRGASTAEVLIGTRWYVAGLRVATAETGLTSVMATRPLLEAVLRERTLTLPNVRLRSHTTAHGLVGTAHRVRGVVTVTDSENHTLAGDLVVDTTGRGSRAPEWLTRLGARAPQEERLEVDLGYTSRFYRRDPGEVGGPASIIISTGANGHGGGAIRVEDDRWHVTLAGMLGDHPPTDPAEFATFAAGLAGPDIHDIVTGCEPLGDPVPHRFRHSVRRRFDRQPVVPQGFLVLGDALCSFNPLYAQGMTVAAQQALALRDCLQVPDRELPVRFYAAAGAVVSAAWGLASSADLAHPGVVAPRNLRTRFTNAYVARAQRAAHLDPEVARTFLRVANLVDPPAALLSPRIARRILLHRNP</sequence>
<evidence type="ECO:0000256" key="1">
    <source>
        <dbReference type="SAM" id="MobiDB-lite"/>
    </source>
</evidence>
<evidence type="ECO:0000313" key="2">
    <source>
        <dbReference type="EMBL" id="MFF3572852.1"/>
    </source>
</evidence>
<dbReference type="EC" id="1.-.-.-" evidence="2"/>
<keyword evidence="3" id="KW-1185">Reference proteome</keyword>
<feature type="region of interest" description="Disordered" evidence="1">
    <location>
        <begin position="1"/>
        <end position="27"/>
    </location>
</feature>
<gene>
    <name evidence="2" type="ORF">ACFYXQ_34310</name>
</gene>
<reference evidence="2 3" key="1">
    <citation type="submission" date="2024-10" db="EMBL/GenBank/DDBJ databases">
        <title>The Natural Products Discovery Center: Release of the First 8490 Sequenced Strains for Exploring Actinobacteria Biosynthetic Diversity.</title>
        <authorList>
            <person name="Kalkreuter E."/>
            <person name="Kautsar S.A."/>
            <person name="Yang D."/>
            <person name="Bader C.D."/>
            <person name="Teijaro C.N."/>
            <person name="Fluegel L."/>
            <person name="Davis C.M."/>
            <person name="Simpson J.R."/>
            <person name="Lauterbach L."/>
            <person name="Steele A.D."/>
            <person name="Gui C."/>
            <person name="Meng S."/>
            <person name="Li G."/>
            <person name="Viehrig K."/>
            <person name="Ye F."/>
            <person name="Su P."/>
            <person name="Kiefer A.F."/>
            <person name="Nichols A."/>
            <person name="Cepeda A.J."/>
            <person name="Yan W."/>
            <person name="Fan B."/>
            <person name="Jiang Y."/>
            <person name="Adhikari A."/>
            <person name="Zheng C.-J."/>
            <person name="Schuster L."/>
            <person name="Cowan T.M."/>
            <person name="Smanski M.J."/>
            <person name="Chevrette M.G."/>
            <person name="De Carvalho L.P.S."/>
            <person name="Shen B."/>
        </authorList>
    </citation>
    <scope>NUCLEOTIDE SEQUENCE [LARGE SCALE GENOMIC DNA]</scope>
    <source>
        <strain evidence="2 3">NPDC002593</strain>
    </source>
</reference>
<comment type="caution">
    <text evidence="2">The sequence shown here is derived from an EMBL/GenBank/DDBJ whole genome shotgun (WGS) entry which is preliminary data.</text>
</comment>